<evidence type="ECO:0008006" key="4">
    <source>
        <dbReference type="Google" id="ProtNLM"/>
    </source>
</evidence>
<dbReference type="PROSITE" id="PS51257">
    <property type="entry name" value="PROKAR_LIPOPROTEIN"/>
    <property type="match status" value="1"/>
</dbReference>
<feature type="chain" id="PRO_5039340603" description="Nitrate ABC transporter substrate-binding protein" evidence="1">
    <location>
        <begin position="33"/>
        <end position="388"/>
    </location>
</feature>
<dbReference type="PANTHER" id="PTHR31528:SF3">
    <property type="entry name" value="THIAMINE BIOSYNTHESIS PROTEIN HI_0357-RELATED"/>
    <property type="match status" value="1"/>
</dbReference>
<dbReference type="PANTHER" id="PTHR31528">
    <property type="entry name" value="4-AMINO-5-HYDROXYMETHYL-2-METHYLPYRIMIDINE PHOSPHATE SYNTHASE THI11-RELATED"/>
    <property type="match status" value="1"/>
</dbReference>
<proteinExistence type="predicted"/>
<gene>
    <name evidence="2" type="ORF">SAMN05444695_10874</name>
</gene>
<keyword evidence="3" id="KW-1185">Reference proteome</keyword>
<dbReference type="Gene3D" id="3.40.190.10">
    <property type="entry name" value="Periplasmic binding protein-like II"/>
    <property type="match status" value="1"/>
</dbReference>
<protein>
    <recommendedName>
        <fullName evidence="4">Nitrate ABC transporter substrate-binding protein</fullName>
    </recommendedName>
</protein>
<dbReference type="PROSITE" id="PS51318">
    <property type="entry name" value="TAT"/>
    <property type="match status" value="1"/>
</dbReference>
<dbReference type="Proteomes" id="UP000183263">
    <property type="component" value="Unassembled WGS sequence"/>
</dbReference>
<reference evidence="2 3" key="1">
    <citation type="submission" date="2016-10" db="EMBL/GenBank/DDBJ databases">
        <authorList>
            <person name="de Groot N.N."/>
        </authorList>
    </citation>
    <scope>NUCLEOTIDE SEQUENCE [LARGE SCALE GENOMIC DNA]</scope>
    <source>
        <strain evidence="2 3">DSM 44892</strain>
    </source>
</reference>
<dbReference type="GO" id="GO:0009228">
    <property type="term" value="P:thiamine biosynthetic process"/>
    <property type="evidence" value="ECO:0007669"/>
    <property type="project" value="InterPro"/>
</dbReference>
<dbReference type="OrthoDB" id="3595952at2"/>
<evidence type="ECO:0000256" key="1">
    <source>
        <dbReference type="SAM" id="SignalP"/>
    </source>
</evidence>
<accession>A0A1G8L6A2</accession>
<dbReference type="EMBL" id="FNDN01000008">
    <property type="protein sequence ID" value="SDI51077.1"/>
    <property type="molecule type" value="Genomic_DNA"/>
</dbReference>
<dbReference type="InterPro" id="IPR006311">
    <property type="entry name" value="TAT_signal"/>
</dbReference>
<evidence type="ECO:0000313" key="2">
    <source>
        <dbReference type="EMBL" id="SDI51077.1"/>
    </source>
</evidence>
<dbReference type="AlphaFoldDB" id="A0A1G8L6A2"/>
<sequence length="388" mass="40614">MNTHRTALTRSGAAALAAAALTLSACSSSDSAAAAQDLEPAAEAQTLTGACPDEVVVQLQWQPQSDMGGMFAMLGPGYTVDTENKSVTGPLVADGKDTGVDLTLRAGGPAIGFQSVASQMYVDDDVTLGLVHGDQLIAAAASQPVVGVTPLLAYSPAIIMWDPENHPDWESVADIGGSGATVVVSKEQIFPRWLVAKGLLEQGQIDTSYDGAPSRFVADPSIAQQGFANSEPYTYESETQAWGKPVAYDLIKDSGFDIYASNVSVRADKVDALAPCLEKLVPIIQQSSAEYISAPEATNEVIVDVVSQDLSYSPYSEGQAAYSAELLREKGLVADEDGSVGTYDLERVAGTVADLAPILRESGSAIPEDITADELFTNRFTDPSIGIG</sequence>
<name>A0A1G8L6A2_9NOCA</name>
<keyword evidence="1" id="KW-0732">Signal</keyword>
<feature type="signal peptide" evidence="1">
    <location>
        <begin position="1"/>
        <end position="32"/>
    </location>
</feature>
<evidence type="ECO:0000313" key="3">
    <source>
        <dbReference type="Proteomes" id="UP000183263"/>
    </source>
</evidence>
<organism evidence="2 3">
    <name type="scientific">Rhodococcus triatomae</name>
    <dbReference type="NCBI Taxonomy" id="300028"/>
    <lineage>
        <taxon>Bacteria</taxon>
        <taxon>Bacillati</taxon>
        <taxon>Actinomycetota</taxon>
        <taxon>Actinomycetes</taxon>
        <taxon>Mycobacteriales</taxon>
        <taxon>Nocardiaceae</taxon>
        <taxon>Rhodococcus</taxon>
    </lineage>
</organism>
<dbReference type="InterPro" id="IPR027939">
    <property type="entry name" value="NMT1/THI5"/>
</dbReference>
<dbReference type="RefSeq" id="WP_072738529.1">
    <property type="nucleotide sequence ID" value="NZ_CP048813.1"/>
</dbReference>